<reference evidence="1 2" key="1">
    <citation type="submission" date="2019-02" db="EMBL/GenBank/DDBJ databases">
        <title>Deep-cultivation of Planctomycetes and their phenomic and genomic characterization uncovers novel biology.</title>
        <authorList>
            <person name="Wiegand S."/>
            <person name="Jogler M."/>
            <person name="Boedeker C."/>
            <person name="Pinto D."/>
            <person name="Vollmers J."/>
            <person name="Rivas-Marin E."/>
            <person name="Kohn T."/>
            <person name="Peeters S.H."/>
            <person name="Heuer A."/>
            <person name="Rast P."/>
            <person name="Oberbeckmann S."/>
            <person name="Bunk B."/>
            <person name="Jeske O."/>
            <person name="Meyerdierks A."/>
            <person name="Storesund J.E."/>
            <person name="Kallscheuer N."/>
            <person name="Luecker S."/>
            <person name="Lage O.M."/>
            <person name="Pohl T."/>
            <person name="Merkel B.J."/>
            <person name="Hornburger P."/>
            <person name="Mueller R.-W."/>
            <person name="Bruemmer F."/>
            <person name="Labrenz M."/>
            <person name="Spormann A.M."/>
            <person name="Op den Camp H."/>
            <person name="Overmann J."/>
            <person name="Amann R."/>
            <person name="Jetten M.S.M."/>
            <person name="Mascher T."/>
            <person name="Medema M.H."/>
            <person name="Devos D.P."/>
            <person name="Kaster A.-K."/>
            <person name="Ovreas L."/>
            <person name="Rohde M."/>
            <person name="Galperin M.Y."/>
            <person name="Jogler C."/>
        </authorList>
    </citation>
    <scope>NUCLEOTIDE SEQUENCE [LARGE SCALE GENOMIC DNA]</scope>
    <source>
        <strain evidence="1 2">KS4</strain>
    </source>
</reference>
<evidence type="ECO:0000313" key="1">
    <source>
        <dbReference type="EMBL" id="QDU33765.1"/>
    </source>
</evidence>
<dbReference type="RefSeq" id="WP_145077056.1">
    <property type="nucleotide sequence ID" value="NZ_CP036425.1"/>
</dbReference>
<dbReference type="Proteomes" id="UP000317369">
    <property type="component" value="Chromosome"/>
</dbReference>
<gene>
    <name evidence="1" type="ORF">KS4_18220</name>
</gene>
<dbReference type="EMBL" id="CP036425">
    <property type="protein sequence ID" value="QDU33765.1"/>
    <property type="molecule type" value="Genomic_DNA"/>
</dbReference>
<dbReference type="AlphaFoldDB" id="A0A517YU57"/>
<organism evidence="1 2">
    <name type="scientific">Poriferisphaera corsica</name>
    <dbReference type="NCBI Taxonomy" id="2528020"/>
    <lineage>
        <taxon>Bacteria</taxon>
        <taxon>Pseudomonadati</taxon>
        <taxon>Planctomycetota</taxon>
        <taxon>Phycisphaerae</taxon>
        <taxon>Phycisphaerales</taxon>
        <taxon>Phycisphaeraceae</taxon>
        <taxon>Poriferisphaera</taxon>
    </lineage>
</organism>
<dbReference type="KEGG" id="pcor:KS4_18220"/>
<name>A0A517YU57_9BACT</name>
<keyword evidence="2" id="KW-1185">Reference proteome</keyword>
<evidence type="ECO:0000313" key="2">
    <source>
        <dbReference type="Proteomes" id="UP000317369"/>
    </source>
</evidence>
<protein>
    <submittedName>
        <fullName evidence="1">Uncharacterized protein</fullName>
    </submittedName>
</protein>
<accession>A0A517YU57</accession>
<proteinExistence type="predicted"/>
<sequence>MAETEYEKTIDAETLVAIDPATTVLVRSDDGDLDVSLVVRSRGQTTTTAPKTIRSGEERPWCRGYREIVGFVFTPKGGTAKVTYDILAR</sequence>